<dbReference type="SUPFAM" id="SSF161098">
    <property type="entry name" value="MetI-like"/>
    <property type="match status" value="1"/>
</dbReference>
<keyword evidence="4 7" id="KW-0812">Transmembrane</keyword>
<gene>
    <name evidence="10" type="ORF">J2S36_000134</name>
</gene>
<dbReference type="Gene3D" id="1.10.3720.10">
    <property type="entry name" value="MetI-like"/>
    <property type="match status" value="1"/>
</dbReference>
<evidence type="ECO:0000259" key="9">
    <source>
        <dbReference type="PROSITE" id="PS50928"/>
    </source>
</evidence>
<name>A0ABU1SZV5_9ACTO</name>
<feature type="transmembrane region" description="Helical" evidence="7">
    <location>
        <begin position="178"/>
        <end position="197"/>
    </location>
</feature>
<evidence type="ECO:0000256" key="7">
    <source>
        <dbReference type="RuleBase" id="RU363032"/>
    </source>
</evidence>
<evidence type="ECO:0000256" key="2">
    <source>
        <dbReference type="ARBA" id="ARBA00022448"/>
    </source>
</evidence>
<protein>
    <submittedName>
        <fullName evidence="10">N-acetylglucosamine transport system permease protein</fullName>
    </submittedName>
</protein>
<dbReference type="PANTHER" id="PTHR32243">
    <property type="entry name" value="MALTOSE TRANSPORT SYSTEM PERMEASE-RELATED"/>
    <property type="match status" value="1"/>
</dbReference>
<evidence type="ECO:0000256" key="6">
    <source>
        <dbReference type="ARBA" id="ARBA00023136"/>
    </source>
</evidence>
<evidence type="ECO:0000313" key="10">
    <source>
        <dbReference type="EMBL" id="MDR6938591.1"/>
    </source>
</evidence>
<dbReference type="PANTHER" id="PTHR32243:SF24">
    <property type="entry name" value="DIACETYLCHITOBIOSE UPTAKE SYSTEM PERMEASE PROTEIN NGCG"/>
    <property type="match status" value="1"/>
</dbReference>
<dbReference type="EMBL" id="JAVDUJ010000001">
    <property type="protein sequence ID" value="MDR6938591.1"/>
    <property type="molecule type" value="Genomic_DNA"/>
</dbReference>
<evidence type="ECO:0000256" key="4">
    <source>
        <dbReference type="ARBA" id="ARBA00022692"/>
    </source>
</evidence>
<evidence type="ECO:0000256" key="1">
    <source>
        <dbReference type="ARBA" id="ARBA00004651"/>
    </source>
</evidence>
<organism evidence="10 11">
    <name type="scientific">Arcanobacterium hippocoleae</name>
    <dbReference type="NCBI Taxonomy" id="149017"/>
    <lineage>
        <taxon>Bacteria</taxon>
        <taxon>Bacillati</taxon>
        <taxon>Actinomycetota</taxon>
        <taxon>Actinomycetes</taxon>
        <taxon>Actinomycetales</taxon>
        <taxon>Actinomycetaceae</taxon>
        <taxon>Arcanobacterium</taxon>
    </lineage>
</organism>
<keyword evidence="5 7" id="KW-1133">Transmembrane helix</keyword>
<evidence type="ECO:0000256" key="3">
    <source>
        <dbReference type="ARBA" id="ARBA00022475"/>
    </source>
</evidence>
<dbReference type="Proteomes" id="UP001266099">
    <property type="component" value="Unassembled WGS sequence"/>
</dbReference>
<reference evidence="10 11" key="1">
    <citation type="submission" date="2023-07" db="EMBL/GenBank/DDBJ databases">
        <title>Sequencing the genomes of 1000 actinobacteria strains.</title>
        <authorList>
            <person name="Klenk H.-P."/>
        </authorList>
    </citation>
    <scope>NUCLEOTIDE SEQUENCE [LARGE SCALE GENOMIC DNA]</scope>
    <source>
        <strain evidence="10 11">DSM 15539</strain>
    </source>
</reference>
<feature type="transmembrane region" description="Helical" evidence="7">
    <location>
        <begin position="39"/>
        <end position="61"/>
    </location>
</feature>
<evidence type="ECO:0000256" key="8">
    <source>
        <dbReference type="SAM" id="MobiDB-lite"/>
    </source>
</evidence>
<feature type="transmembrane region" description="Helical" evidence="7">
    <location>
        <begin position="226"/>
        <end position="247"/>
    </location>
</feature>
<evidence type="ECO:0000256" key="5">
    <source>
        <dbReference type="ARBA" id="ARBA00022989"/>
    </source>
</evidence>
<keyword evidence="11" id="KW-1185">Reference proteome</keyword>
<comment type="similarity">
    <text evidence="7">Belongs to the binding-protein-dependent transport system permease family.</text>
</comment>
<feature type="transmembrane region" description="Helical" evidence="7">
    <location>
        <begin position="137"/>
        <end position="158"/>
    </location>
</feature>
<feature type="transmembrane region" description="Helical" evidence="7">
    <location>
        <begin position="284"/>
        <end position="302"/>
    </location>
</feature>
<dbReference type="Pfam" id="PF00528">
    <property type="entry name" value="BPD_transp_1"/>
    <property type="match status" value="1"/>
</dbReference>
<feature type="region of interest" description="Disordered" evidence="8">
    <location>
        <begin position="1"/>
        <end position="32"/>
    </location>
</feature>
<feature type="domain" description="ABC transmembrane type-1" evidence="9">
    <location>
        <begin position="99"/>
        <end position="302"/>
    </location>
</feature>
<comment type="caution">
    <text evidence="10">The sequence shown here is derived from an EMBL/GenBank/DDBJ whole genome shotgun (WGS) entry which is preliminary data.</text>
</comment>
<sequence length="316" mass="35313">MRNENLEMEPAEMKSQAESTEQIRQNRRNSEDSWTPGRIFAHIVLLIISLTIIVPSIWVLIASFKEQSEFYGSPWTLPKGFYFQNYIDAFIDSGIGQSFLISVIVTVIAMVISMSVALPCAYALARYDFPGKKILQLAVQGLLFVNVNYIVVPIFLLLIGADNIVRAFLPDGFFIDNIFILALVYGATSLPFTIYLLQDFFAAIPKEYEEAAMIDGAGLTRTMVQIFFPLAKPAISMAMLFNFLSYWNDYVISMTLITGERKTVQVGMLNLMSTAHSATNYGRLYAGMVIVAIPVIIFYIVVQKKLLQVSTGGGIK</sequence>
<keyword evidence="2 7" id="KW-0813">Transport</keyword>
<feature type="transmembrane region" description="Helical" evidence="7">
    <location>
        <begin position="99"/>
        <end position="125"/>
    </location>
</feature>
<accession>A0ABU1SZV5</accession>
<comment type="subcellular location">
    <subcellularLocation>
        <location evidence="1 7">Cell membrane</location>
        <topology evidence="1 7">Multi-pass membrane protein</topology>
    </subcellularLocation>
</comment>
<dbReference type="InterPro" id="IPR035906">
    <property type="entry name" value="MetI-like_sf"/>
</dbReference>
<dbReference type="InterPro" id="IPR050901">
    <property type="entry name" value="BP-dep_ABC_trans_perm"/>
</dbReference>
<dbReference type="PROSITE" id="PS50928">
    <property type="entry name" value="ABC_TM1"/>
    <property type="match status" value="1"/>
</dbReference>
<dbReference type="CDD" id="cd06261">
    <property type="entry name" value="TM_PBP2"/>
    <property type="match status" value="1"/>
</dbReference>
<proteinExistence type="inferred from homology"/>
<evidence type="ECO:0000313" key="11">
    <source>
        <dbReference type="Proteomes" id="UP001266099"/>
    </source>
</evidence>
<keyword evidence="3" id="KW-1003">Cell membrane</keyword>
<keyword evidence="6 7" id="KW-0472">Membrane</keyword>
<dbReference type="InterPro" id="IPR000515">
    <property type="entry name" value="MetI-like"/>
</dbReference>
<feature type="compositionally biased region" description="Acidic residues" evidence="8">
    <location>
        <begin position="1"/>
        <end position="10"/>
    </location>
</feature>